<keyword evidence="15" id="KW-1185">Reference proteome</keyword>
<sequence>MEPRKSIPKLINLTSNELSPDQIYILSKGLKFTPTPQKSNYTEIQDDISNFCRKLRLTEEFFDQDNEDGSLVLNKSDYTPPRGSVANYKQQKIIAKLIVLVNLYRKGLTKKECDYITNFKCKTSQIYGLPKIHKSQKITEACKLTKSSCINICAPNDLKMRPIFAGPACETHTLSIFLDILLKPFLKHISSFIRDDLDMLNHLPNNVEGNTIIVSFHVVSLYTIIPHKYGIEAINYWIEKYKTELPNRIDKKIIIEGLRFIFQNNYFMFDNQMYRQKSGTAIGTKVVPTYANLVMGYLEIQMYRRSKRKFGHLFYKFLMENWKRYLDDCFILWNHSLDMLIEFKDLLNETNENIQFTMECNSNQLPFLDILIIKNGTNIETDIFYKPTDSKQYLLFTSCHPKHTRTGSNLLDLSYDFDAFVSYAEEDQHFVHETFLTNIKEGAELRVCLHKRDFLVGNEIAANITDAIHRSRKTVCIITIHFLNSYWCMFEFNMARIESIYSRDGENIVYLIFLEQIPAKTLPLVLLELVQSQSYVEFPNDEYGDTLFWDNLKKVLCD</sequence>
<dbReference type="EMBL" id="CACVKT020002748">
    <property type="protein sequence ID" value="CAC5379815.1"/>
    <property type="molecule type" value="Genomic_DNA"/>
</dbReference>
<dbReference type="PANTHER" id="PTHR21301">
    <property type="entry name" value="REVERSE TRANSCRIPTASE"/>
    <property type="match status" value="1"/>
</dbReference>
<proteinExistence type="inferred from homology"/>
<dbReference type="PROSITE" id="PS50104">
    <property type="entry name" value="TIR"/>
    <property type="match status" value="1"/>
</dbReference>
<keyword evidence="11 14" id="KW-0675">Receptor</keyword>
<evidence type="ECO:0000256" key="10">
    <source>
        <dbReference type="ARBA" id="ARBA00023136"/>
    </source>
</evidence>
<dbReference type="GO" id="GO:0007165">
    <property type="term" value="P:signal transduction"/>
    <property type="evidence" value="ECO:0007669"/>
    <property type="project" value="InterPro"/>
</dbReference>
<evidence type="ECO:0000256" key="12">
    <source>
        <dbReference type="ARBA" id="ARBA00023180"/>
    </source>
</evidence>
<keyword evidence="8" id="KW-0391">Immunity</keyword>
<dbReference type="GO" id="GO:0016020">
    <property type="term" value="C:membrane"/>
    <property type="evidence" value="ECO:0007669"/>
    <property type="project" value="UniProtKB-SubCell"/>
</dbReference>
<evidence type="ECO:0000256" key="8">
    <source>
        <dbReference type="ARBA" id="ARBA00022859"/>
    </source>
</evidence>
<dbReference type="AlphaFoldDB" id="A0A6J8B7D2"/>
<dbReference type="Pfam" id="PF01582">
    <property type="entry name" value="TIR"/>
    <property type="match status" value="1"/>
</dbReference>
<evidence type="ECO:0000256" key="1">
    <source>
        <dbReference type="ARBA" id="ARBA00004479"/>
    </source>
</evidence>
<keyword evidence="10" id="KW-0472">Membrane</keyword>
<feature type="domain" description="TIR" evidence="13">
    <location>
        <begin position="415"/>
        <end position="556"/>
    </location>
</feature>
<evidence type="ECO:0000313" key="15">
    <source>
        <dbReference type="Proteomes" id="UP000507470"/>
    </source>
</evidence>
<evidence type="ECO:0000256" key="7">
    <source>
        <dbReference type="ARBA" id="ARBA00022737"/>
    </source>
</evidence>
<evidence type="ECO:0000256" key="5">
    <source>
        <dbReference type="ARBA" id="ARBA00022692"/>
    </source>
</evidence>
<dbReference type="InterPro" id="IPR035897">
    <property type="entry name" value="Toll_tir_struct_dom_sf"/>
</dbReference>
<evidence type="ECO:0000259" key="13">
    <source>
        <dbReference type="PROSITE" id="PS50104"/>
    </source>
</evidence>
<keyword evidence="6" id="KW-0732">Signal</keyword>
<reference evidence="14 15" key="1">
    <citation type="submission" date="2020-06" db="EMBL/GenBank/DDBJ databases">
        <authorList>
            <person name="Li R."/>
            <person name="Bekaert M."/>
        </authorList>
    </citation>
    <scope>NUCLEOTIDE SEQUENCE [LARGE SCALE GENOMIC DNA]</scope>
    <source>
        <strain evidence="15">wild</strain>
    </source>
</reference>
<keyword evidence="3" id="KW-0399">Innate immunity</keyword>
<organism evidence="14 15">
    <name type="scientific">Mytilus coruscus</name>
    <name type="common">Sea mussel</name>
    <dbReference type="NCBI Taxonomy" id="42192"/>
    <lineage>
        <taxon>Eukaryota</taxon>
        <taxon>Metazoa</taxon>
        <taxon>Spiralia</taxon>
        <taxon>Lophotrochozoa</taxon>
        <taxon>Mollusca</taxon>
        <taxon>Bivalvia</taxon>
        <taxon>Autobranchia</taxon>
        <taxon>Pteriomorphia</taxon>
        <taxon>Mytilida</taxon>
        <taxon>Mytiloidea</taxon>
        <taxon>Mytilidae</taxon>
        <taxon>Mytilinae</taxon>
        <taxon>Mytilus</taxon>
    </lineage>
</organism>
<evidence type="ECO:0000256" key="6">
    <source>
        <dbReference type="ARBA" id="ARBA00022729"/>
    </source>
</evidence>
<dbReference type="SMART" id="SM00255">
    <property type="entry name" value="TIR"/>
    <property type="match status" value="1"/>
</dbReference>
<name>A0A6J8B7D2_MYTCO</name>
<gene>
    <name evidence="14" type="ORF">MCOR_15830</name>
</gene>
<keyword evidence="5" id="KW-0812">Transmembrane</keyword>
<dbReference type="PANTHER" id="PTHR21301:SF10">
    <property type="entry name" value="REVERSE TRANSCRIPTASE DOMAIN-CONTAINING PROTEIN"/>
    <property type="match status" value="1"/>
</dbReference>
<accession>A0A6J8B7D2</accession>
<evidence type="ECO:0000256" key="9">
    <source>
        <dbReference type="ARBA" id="ARBA00022989"/>
    </source>
</evidence>
<keyword evidence="7" id="KW-0677">Repeat</keyword>
<dbReference type="SUPFAM" id="SSF52200">
    <property type="entry name" value="Toll/Interleukin receptor TIR domain"/>
    <property type="match status" value="1"/>
</dbReference>
<protein>
    <submittedName>
        <fullName evidence="14">Toll-like receptor 4</fullName>
    </submittedName>
</protein>
<evidence type="ECO:0000256" key="3">
    <source>
        <dbReference type="ARBA" id="ARBA00022588"/>
    </source>
</evidence>
<comment type="subcellular location">
    <subcellularLocation>
        <location evidence="1">Membrane</location>
        <topology evidence="1">Single-pass type I membrane protein</topology>
    </subcellularLocation>
</comment>
<evidence type="ECO:0000256" key="2">
    <source>
        <dbReference type="ARBA" id="ARBA00009634"/>
    </source>
</evidence>
<evidence type="ECO:0000313" key="14">
    <source>
        <dbReference type="EMBL" id="CAC5379815.1"/>
    </source>
</evidence>
<keyword evidence="9" id="KW-1133">Transmembrane helix</keyword>
<evidence type="ECO:0000256" key="11">
    <source>
        <dbReference type="ARBA" id="ARBA00023170"/>
    </source>
</evidence>
<dbReference type="Gene3D" id="3.40.50.10140">
    <property type="entry name" value="Toll/interleukin-1 receptor homology (TIR) domain"/>
    <property type="match status" value="1"/>
</dbReference>
<dbReference type="Proteomes" id="UP000507470">
    <property type="component" value="Unassembled WGS sequence"/>
</dbReference>
<dbReference type="OrthoDB" id="6248079at2759"/>
<comment type="similarity">
    <text evidence="2">Belongs to the Toll-like receptor family.</text>
</comment>
<dbReference type="InterPro" id="IPR000157">
    <property type="entry name" value="TIR_dom"/>
</dbReference>
<evidence type="ECO:0000256" key="4">
    <source>
        <dbReference type="ARBA" id="ARBA00022614"/>
    </source>
</evidence>
<keyword evidence="4" id="KW-0433">Leucine-rich repeat</keyword>
<dbReference type="GO" id="GO:0045087">
    <property type="term" value="P:innate immune response"/>
    <property type="evidence" value="ECO:0007669"/>
    <property type="project" value="UniProtKB-KW"/>
</dbReference>
<dbReference type="FunFam" id="3.40.50.10140:FF:000001">
    <property type="entry name" value="Toll-like receptor 2"/>
    <property type="match status" value="1"/>
</dbReference>
<keyword evidence="12" id="KW-0325">Glycoprotein</keyword>